<evidence type="ECO:0000313" key="8">
    <source>
        <dbReference type="EMBL" id="VIJ07824.1"/>
    </source>
</evidence>
<comment type="catalytic activity">
    <reaction evidence="5">
        <text>L-glutaminyl-[peptide chain release factor] + S-adenosyl-L-methionine = N(5)-methyl-L-glutaminyl-[peptide chain release factor] + S-adenosyl-L-homocysteine + H(+)</text>
        <dbReference type="Rhea" id="RHEA:42896"/>
        <dbReference type="Rhea" id="RHEA-COMP:10271"/>
        <dbReference type="Rhea" id="RHEA-COMP:10272"/>
        <dbReference type="ChEBI" id="CHEBI:15378"/>
        <dbReference type="ChEBI" id="CHEBI:30011"/>
        <dbReference type="ChEBI" id="CHEBI:57856"/>
        <dbReference type="ChEBI" id="CHEBI:59789"/>
        <dbReference type="ChEBI" id="CHEBI:61891"/>
        <dbReference type="EC" id="2.1.1.297"/>
    </reaction>
</comment>
<dbReference type="RefSeq" id="WP_000261319.1">
    <property type="nucleotide sequence ID" value="NZ_CAAKHA010000028.1"/>
</dbReference>
<evidence type="ECO:0000313" key="9">
    <source>
        <dbReference type="Proteomes" id="UP000508034"/>
    </source>
</evidence>
<sequence length="275" mass="31698">MVVNTKEIDNENVYAGLVETYLVKNAFQEPKLEIKIIGEVLENKLNENRYEEVMKWLSEKRPIQYYAGYTYTFDKKIIIDRNVMIPGPEMDIFINTAKKYMTNCHKVMELCTGSGVIPVMLGMEYPDVDFYASDISDKALKVAQENINFYQLKNVHLLKGSMFEPFEEQNKTGFDMLISNPPYAKTGIIGDLIPQLKDNAPRISLDGGEDGLDFYRIILANAHKFLNKNGYIIFENGEDQSEKIQELFIQNGFKVVEVVKDYINIERFIVGRLEI</sequence>
<dbReference type="PROSITE" id="PS00092">
    <property type="entry name" value="N6_MTASE"/>
    <property type="match status" value="1"/>
</dbReference>
<geneLocation type="plasmid" evidence="7">
    <name>pAM65-52-1-360K</name>
</geneLocation>
<feature type="domain" description="Methyltransferase small" evidence="6">
    <location>
        <begin position="103"/>
        <end position="186"/>
    </location>
</feature>
<dbReference type="NCBIfam" id="TIGR00536">
    <property type="entry name" value="hemK_fam"/>
    <property type="match status" value="1"/>
</dbReference>
<keyword evidence="7" id="KW-0614">Plasmid</keyword>
<proteinExistence type="predicted"/>
<evidence type="ECO:0000259" key="6">
    <source>
        <dbReference type="Pfam" id="PF05175"/>
    </source>
</evidence>
<evidence type="ECO:0000256" key="1">
    <source>
        <dbReference type="ARBA" id="ARBA00012771"/>
    </source>
</evidence>
<dbReference type="InterPro" id="IPR004556">
    <property type="entry name" value="HemK-like"/>
</dbReference>
<dbReference type="Pfam" id="PF05175">
    <property type="entry name" value="MTS"/>
    <property type="match status" value="1"/>
</dbReference>
<dbReference type="GO" id="GO:0102559">
    <property type="term" value="F:peptide chain release factor N(5)-glutamine methyltransferase activity"/>
    <property type="evidence" value="ECO:0007669"/>
    <property type="project" value="UniProtKB-EC"/>
</dbReference>
<dbReference type="PANTHER" id="PTHR18895:SF74">
    <property type="entry name" value="MTRF1L RELEASE FACTOR GLUTAMINE METHYLTRANSFERASE"/>
    <property type="match status" value="1"/>
</dbReference>
<evidence type="ECO:0000256" key="5">
    <source>
        <dbReference type="ARBA" id="ARBA00048391"/>
    </source>
</evidence>
<protein>
    <recommendedName>
        <fullName evidence="1">peptide chain release factor N(5)-glutamine methyltransferase</fullName>
        <ecNumber evidence="1">2.1.1.297</ecNumber>
    </recommendedName>
</protein>
<dbReference type="InterPro" id="IPR029063">
    <property type="entry name" value="SAM-dependent_MTases_sf"/>
</dbReference>
<accession>A0A1L2Z012</accession>
<keyword evidence="4" id="KW-0949">S-adenosyl-L-methionine</keyword>
<name>A0A1L2Z012_BACTI</name>
<dbReference type="EMBL" id="CP013276">
    <property type="protein sequence ID" value="APF32628.1"/>
    <property type="molecule type" value="Genomic_DNA"/>
</dbReference>
<dbReference type="CDD" id="cd02440">
    <property type="entry name" value="AdoMet_MTases"/>
    <property type="match status" value="1"/>
</dbReference>
<evidence type="ECO:0000313" key="7">
    <source>
        <dbReference type="EMBL" id="APF32628.1"/>
    </source>
</evidence>
<dbReference type="GO" id="GO:0003676">
    <property type="term" value="F:nucleic acid binding"/>
    <property type="evidence" value="ECO:0007669"/>
    <property type="project" value="InterPro"/>
</dbReference>
<keyword evidence="2 7" id="KW-0489">Methyltransferase</keyword>
<dbReference type="EMBL" id="CAAKHA010000028">
    <property type="protein sequence ID" value="VIJ07824.1"/>
    <property type="molecule type" value="Genomic_DNA"/>
</dbReference>
<dbReference type="InterPro" id="IPR050320">
    <property type="entry name" value="N5-glutamine_MTase"/>
</dbReference>
<dbReference type="Proteomes" id="UP000508034">
    <property type="component" value="Unassembled WGS sequence"/>
</dbReference>
<dbReference type="Gene3D" id="3.40.50.150">
    <property type="entry name" value="Vaccinia Virus protein VP39"/>
    <property type="match status" value="1"/>
</dbReference>
<dbReference type="EC" id="2.1.1.297" evidence="1"/>
<gene>
    <name evidence="8" type="primary">prmC_3</name>
    <name evidence="7" type="ORF">ATN07_29430</name>
    <name evidence="8" type="ORF">BTAR23_AR23_05922</name>
</gene>
<dbReference type="InterPro" id="IPR002052">
    <property type="entry name" value="DNA_methylase_N6_adenine_CS"/>
</dbReference>
<dbReference type="PANTHER" id="PTHR18895">
    <property type="entry name" value="HEMK METHYLTRANSFERASE"/>
    <property type="match status" value="1"/>
</dbReference>
<evidence type="ECO:0000256" key="2">
    <source>
        <dbReference type="ARBA" id="ARBA00022603"/>
    </source>
</evidence>
<keyword evidence="3 7" id="KW-0808">Transferase</keyword>
<organism evidence="7">
    <name type="scientific">Bacillus thuringiensis subsp. israelensis</name>
    <dbReference type="NCBI Taxonomy" id="1430"/>
    <lineage>
        <taxon>Bacteria</taxon>
        <taxon>Bacillati</taxon>
        <taxon>Bacillota</taxon>
        <taxon>Bacilli</taxon>
        <taxon>Bacillales</taxon>
        <taxon>Bacillaceae</taxon>
        <taxon>Bacillus</taxon>
        <taxon>Bacillus cereus group</taxon>
    </lineage>
</organism>
<dbReference type="GO" id="GO:0032259">
    <property type="term" value="P:methylation"/>
    <property type="evidence" value="ECO:0007669"/>
    <property type="project" value="UniProtKB-KW"/>
</dbReference>
<dbReference type="InterPro" id="IPR007848">
    <property type="entry name" value="Small_mtfrase_dom"/>
</dbReference>
<dbReference type="SUPFAM" id="SSF53335">
    <property type="entry name" value="S-adenosyl-L-methionine-dependent methyltransferases"/>
    <property type="match status" value="1"/>
</dbReference>
<reference evidence="8 9" key="2">
    <citation type="submission" date="2019-04" db="EMBL/GenBank/DDBJ databases">
        <authorList>
            <person name="Patino-Navarrete R."/>
            <person name="Patino Navarrete R."/>
        </authorList>
    </citation>
    <scope>NUCLEOTIDE SEQUENCE [LARGE SCALE GENOMIC DNA]</scope>
    <source>
        <strain evidence="8">Bacillus thuringiensis strain AR23</strain>
    </source>
</reference>
<evidence type="ECO:0000256" key="3">
    <source>
        <dbReference type="ARBA" id="ARBA00022679"/>
    </source>
</evidence>
<reference evidence="7" key="1">
    <citation type="journal article" date="2017" name="Res. Microbiol.">
        <title>Comparative genomics of extrachromosomal elements in Bacillus thuringiensis subsp. israelensis.</title>
        <authorList>
            <person name="Bolotin A."/>
            <person name="Gillis A."/>
            <person name="Sanchis V."/>
            <person name="Nielsen-LeRoux C."/>
            <person name="Mahillon J."/>
            <person name="Lereclus D."/>
            <person name="Sorokin A."/>
        </authorList>
    </citation>
    <scope>NUCLEOTIDE SEQUENCE</scope>
    <source>
        <strain evidence="7">AM65-52</strain>
        <plasmid evidence="7">pAM65-52-1-360K</plasmid>
    </source>
</reference>
<evidence type="ECO:0000256" key="4">
    <source>
        <dbReference type="ARBA" id="ARBA00022691"/>
    </source>
</evidence>
<dbReference type="AlphaFoldDB" id="A0A1L2Z012"/>